<keyword evidence="3 7" id="KW-0238">DNA-binding</keyword>
<dbReference type="PANTHER" id="PTHR30204">
    <property type="entry name" value="REDOX-CYCLING DRUG-SENSING TRANSCRIPTIONAL ACTIVATOR SOXR"/>
    <property type="match status" value="1"/>
</dbReference>
<feature type="domain" description="HTH merR-type" evidence="6">
    <location>
        <begin position="7"/>
        <end position="75"/>
    </location>
</feature>
<protein>
    <submittedName>
        <fullName evidence="7">DNA-binding transcriptional MerR regulator</fullName>
    </submittedName>
</protein>
<evidence type="ECO:0000313" key="8">
    <source>
        <dbReference type="Proteomes" id="UP000572051"/>
    </source>
</evidence>
<keyword evidence="5" id="KW-0175">Coiled coil</keyword>
<accession>A0A7Z0EPW9</accession>
<organism evidence="7 8">
    <name type="scientific">Nocardiopsis aegyptia</name>
    <dbReference type="NCBI Taxonomy" id="220378"/>
    <lineage>
        <taxon>Bacteria</taxon>
        <taxon>Bacillati</taxon>
        <taxon>Actinomycetota</taxon>
        <taxon>Actinomycetes</taxon>
        <taxon>Streptosporangiales</taxon>
        <taxon>Nocardiopsidaceae</taxon>
        <taxon>Nocardiopsis</taxon>
    </lineage>
</organism>
<dbReference type="PANTHER" id="PTHR30204:SF69">
    <property type="entry name" value="MERR-FAMILY TRANSCRIPTIONAL REGULATOR"/>
    <property type="match status" value="1"/>
</dbReference>
<dbReference type="SMART" id="SM00422">
    <property type="entry name" value="HTH_MERR"/>
    <property type="match status" value="1"/>
</dbReference>
<evidence type="ECO:0000256" key="3">
    <source>
        <dbReference type="ARBA" id="ARBA00023125"/>
    </source>
</evidence>
<dbReference type="AlphaFoldDB" id="A0A7Z0EPW9"/>
<dbReference type="InterPro" id="IPR047057">
    <property type="entry name" value="MerR_fam"/>
</dbReference>
<keyword evidence="8" id="KW-1185">Reference proteome</keyword>
<dbReference type="PROSITE" id="PS50937">
    <property type="entry name" value="HTH_MERR_2"/>
    <property type="match status" value="1"/>
</dbReference>
<keyword evidence="2" id="KW-0805">Transcription regulation</keyword>
<evidence type="ECO:0000259" key="6">
    <source>
        <dbReference type="PROSITE" id="PS50937"/>
    </source>
</evidence>
<dbReference type="InterPro" id="IPR009061">
    <property type="entry name" value="DNA-bd_dom_put_sf"/>
</dbReference>
<keyword evidence="1" id="KW-0678">Repressor</keyword>
<evidence type="ECO:0000256" key="1">
    <source>
        <dbReference type="ARBA" id="ARBA00022491"/>
    </source>
</evidence>
<keyword evidence="4" id="KW-0804">Transcription</keyword>
<proteinExistence type="predicted"/>
<name>A0A7Z0EPW9_9ACTN</name>
<dbReference type="SUPFAM" id="SSF46955">
    <property type="entry name" value="Putative DNA-binding domain"/>
    <property type="match status" value="1"/>
</dbReference>
<evidence type="ECO:0000256" key="5">
    <source>
        <dbReference type="SAM" id="Coils"/>
    </source>
</evidence>
<evidence type="ECO:0000313" key="7">
    <source>
        <dbReference type="EMBL" id="NYJ36112.1"/>
    </source>
</evidence>
<dbReference type="GO" id="GO:0003700">
    <property type="term" value="F:DNA-binding transcription factor activity"/>
    <property type="evidence" value="ECO:0007669"/>
    <property type="project" value="InterPro"/>
</dbReference>
<sequence>MKSSDGELTIGELAADFGLATHVLRHWESVGVLHPARRVGDRRRYNDEHRFRVALILQAKAAGLSLEQIREVVEAPDGTARRDRLTAFLAELDERIERLRSARELVAHAVGCPHEDFLACARMREILHDCRIPGNGTADAHVCVREPFGGDRVVPDR</sequence>
<feature type="coiled-coil region" evidence="5">
    <location>
        <begin position="82"/>
        <end position="109"/>
    </location>
</feature>
<dbReference type="InterPro" id="IPR000551">
    <property type="entry name" value="MerR-type_HTH_dom"/>
</dbReference>
<dbReference type="Gene3D" id="1.10.1660.10">
    <property type="match status" value="1"/>
</dbReference>
<dbReference type="PRINTS" id="PR00040">
    <property type="entry name" value="HTHMERR"/>
</dbReference>
<reference evidence="7 8" key="1">
    <citation type="submission" date="2020-07" db="EMBL/GenBank/DDBJ databases">
        <title>Sequencing the genomes of 1000 actinobacteria strains.</title>
        <authorList>
            <person name="Klenk H.-P."/>
        </authorList>
    </citation>
    <scope>NUCLEOTIDE SEQUENCE [LARGE SCALE GENOMIC DNA]</scope>
    <source>
        <strain evidence="7 8">DSM 44442</strain>
    </source>
</reference>
<dbReference type="EMBL" id="JACCFS010000001">
    <property type="protein sequence ID" value="NYJ36112.1"/>
    <property type="molecule type" value="Genomic_DNA"/>
</dbReference>
<dbReference type="Proteomes" id="UP000572051">
    <property type="component" value="Unassembled WGS sequence"/>
</dbReference>
<evidence type="ECO:0000256" key="4">
    <source>
        <dbReference type="ARBA" id="ARBA00023163"/>
    </source>
</evidence>
<dbReference type="RefSeq" id="WP_179825800.1">
    <property type="nucleotide sequence ID" value="NZ_JACCFS010000001.1"/>
</dbReference>
<comment type="caution">
    <text evidence="7">The sequence shown here is derived from an EMBL/GenBank/DDBJ whole genome shotgun (WGS) entry which is preliminary data.</text>
</comment>
<gene>
    <name evidence="7" type="ORF">HNR10_003993</name>
</gene>
<dbReference type="GO" id="GO:0003677">
    <property type="term" value="F:DNA binding"/>
    <property type="evidence" value="ECO:0007669"/>
    <property type="project" value="UniProtKB-KW"/>
</dbReference>
<evidence type="ECO:0000256" key="2">
    <source>
        <dbReference type="ARBA" id="ARBA00023015"/>
    </source>
</evidence>
<dbReference type="Pfam" id="PF13411">
    <property type="entry name" value="MerR_1"/>
    <property type="match status" value="1"/>
</dbReference>